<keyword evidence="1" id="KW-0472">Membrane</keyword>
<dbReference type="Proteomes" id="UP000821866">
    <property type="component" value="Chromosome 1"/>
</dbReference>
<evidence type="ECO:0000256" key="1">
    <source>
        <dbReference type="SAM" id="Phobius"/>
    </source>
</evidence>
<keyword evidence="1" id="KW-0812">Transmembrane</keyword>
<dbReference type="AlphaFoldDB" id="A0A9J6F459"/>
<sequence length="744" mass="81074">MYSTPFGYWQPSDGADTTHAATPSTAPVTEQSSSWRSVLSAWSSTAALAARYLGKPAGSDDDVAADIFFAELTSRVFGLGGFLDLMYQQHPRLRAFLIGLLLAVVALLGAAVPFAFVACATGGRIPLPWRPTAPRCCLICCVLLGVIALFTFADLTAMMTSQAVLADALRLLPAAFQRVTNELRHYANQTVVDLLTALAGADVDVSERVKNFLYEVLPNETVARISTVNCLTAASAVDSVATKLRRCKNVPATMLLPGAVIPKAVELVRDNLHLQLNRTLAGIDRLEGSMAGFEQRAKLWSKATIVDVVATPVVMVLLCITVTLLGIGIASGIRSCVTQRGERVRASRRITVIMLANGVLIMHFLTLATPVLMVVSSTGILGECYLCAPYRQSAFSRPNALARMAWPDDDRGALFSPLTPELILTKCAGDGASIAALRSSETSTSAQPDGGPKITSALGLSRLIAGHQPTAGNCRPLFDALTKALNNFCDEFLRNHLGTALALAVAITLAVAALPLVLIVSQFFHVAREDGIAMGEGGKARPSTSKRLETSREELFAKERSTWFSSRRHASSTHMELKKRGHRFRRPRSRCLPIVSKARGSRHDKRVREESVEFICGGKRSRVDDSSSLIFTEQATATEVCGLPRANTSTPRLVSTISRESLASYGSPTLLGTTDSVLPRRCPRSDLINEYYPRFSPTGHHIRRLRSRFALMGKPAARLRWERYKRNQSRHRRVSSRCSRRCQR</sequence>
<gene>
    <name evidence="2" type="ORF">HPB51_015813</name>
</gene>
<comment type="caution">
    <text evidence="2">The sequence shown here is derived from an EMBL/GenBank/DDBJ whole genome shotgun (WGS) entry which is preliminary data.</text>
</comment>
<evidence type="ECO:0000313" key="2">
    <source>
        <dbReference type="EMBL" id="KAH8041451.1"/>
    </source>
</evidence>
<name>A0A9J6F459_RHIMP</name>
<accession>A0A9J6F459</accession>
<reference evidence="2" key="2">
    <citation type="submission" date="2021-09" db="EMBL/GenBank/DDBJ databases">
        <authorList>
            <person name="Jia N."/>
            <person name="Wang J."/>
            <person name="Shi W."/>
            <person name="Du L."/>
            <person name="Sun Y."/>
            <person name="Zhan W."/>
            <person name="Jiang J."/>
            <person name="Wang Q."/>
            <person name="Zhang B."/>
            <person name="Ji P."/>
            <person name="Sakyi L.B."/>
            <person name="Cui X."/>
            <person name="Yuan T."/>
            <person name="Jiang B."/>
            <person name="Yang W."/>
            <person name="Lam T.T.-Y."/>
            <person name="Chang Q."/>
            <person name="Ding S."/>
            <person name="Wang X."/>
            <person name="Zhu J."/>
            <person name="Ruan X."/>
            <person name="Zhao L."/>
            <person name="Wei J."/>
            <person name="Que T."/>
            <person name="Du C."/>
            <person name="Cheng J."/>
            <person name="Dai P."/>
            <person name="Han X."/>
            <person name="Huang E."/>
            <person name="Gao Y."/>
            <person name="Liu J."/>
            <person name="Shao H."/>
            <person name="Ye R."/>
            <person name="Li L."/>
            <person name="Wei W."/>
            <person name="Wang X."/>
            <person name="Wang C."/>
            <person name="Huo Q."/>
            <person name="Li W."/>
            <person name="Guo W."/>
            <person name="Chen H."/>
            <person name="Chen S."/>
            <person name="Zhou L."/>
            <person name="Zhou L."/>
            <person name="Ni X."/>
            <person name="Tian J."/>
            <person name="Zhou Y."/>
            <person name="Sheng Y."/>
            <person name="Liu T."/>
            <person name="Pan Y."/>
            <person name="Xia L."/>
            <person name="Li J."/>
            <person name="Zhao F."/>
            <person name="Cao W."/>
        </authorList>
    </citation>
    <scope>NUCLEOTIDE SEQUENCE</scope>
    <source>
        <strain evidence="2">Rmic-2018</strain>
        <tissue evidence="2">Larvae</tissue>
    </source>
</reference>
<keyword evidence="3" id="KW-1185">Reference proteome</keyword>
<feature type="transmembrane region" description="Helical" evidence="1">
    <location>
        <begin position="309"/>
        <end position="330"/>
    </location>
</feature>
<protein>
    <submittedName>
        <fullName evidence="2">Uncharacterized protein</fullName>
    </submittedName>
</protein>
<feature type="transmembrane region" description="Helical" evidence="1">
    <location>
        <begin position="350"/>
        <end position="373"/>
    </location>
</feature>
<feature type="transmembrane region" description="Helical" evidence="1">
    <location>
        <begin position="500"/>
        <end position="524"/>
    </location>
</feature>
<evidence type="ECO:0000313" key="3">
    <source>
        <dbReference type="Proteomes" id="UP000821866"/>
    </source>
</evidence>
<proteinExistence type="predicted"/>
<feature type="transmembrane region" description="Helical" evidence="1">
    <location>
        <begin position="132"/>
        <end position="153"/>
    </location>
</feature>
<dbReference type="EMBL" id="JABSTU010000001">
    <property type="protein sequence ID" value="KAH8041451.1"/>
    <property type="molecule type" value="Genomic_DNA"/>
</dbReference>
<organism evidence="2 3">
    <name type="scientific">Rhipicephalus microplus</name>
    <name type="common">Cattle tick</name>
    <name type="synonym">Boophilus microplus</name>
    <dbReference type="NCBI Taxonomy" id="6941"/>
    <lineage>
        <taxon>Eukaryota</taxon>
        <taxon>Metazoa</taxon>
        <taxon>Ecdysozoa</taxon>
        <taxon>Arthropoda</taxon>
        <taxon>Chelicerata</taxon>
        <taxon>Arachnida</taxon>
        <taxon>Acari</taxon>
        <taxon>Parasitiformes</taxon>
        <taxon>Ixodida</taxon>
        <taxon>Ixodoidea</taxon>
        <taxon>Ixodidae</taxon>
        <taxon>Rhipicephalinae</taxon>
        <taxon>Rhipicephalus</taxon>
        <taxon>Boophilus</taxon>
    </lineage>
</organism>
<keyword evidence="1" id="KW-1133">Transmembrane helix</keyword>
<feature type="transmembrane region" description="Helical" evidence="1">
    <location>
        <begin position="95"/>
        <end position="120"/>
    </location>
</feature>
<reference evidence="2" key="1">
    <citation type="journal article" date="2020" name="Cell">
        <title>Large-Scale Comparative Analyses of Tick Genomes Elucidate Their Genetic Diversity and Vector Capacities.</title>
        <authorList>
            <consortium name="Tick Genome and Microbiome Consortium (TIGMIC)"/>
            <person name="Jia N."/>
            <person name="Wang J."/>
            <person name="Shi W."/>
            <person name="Du L."/>
            <person name="Sun Y."/>
            <person name="Zhan W."/>
            <person name="Jiang J.F."/>
            <person name="Wang Q."/>
            <person name="Zhang B."/>
            <person name="Ji P."/>
            <person name="Bell-Sakyi L."/>
            <person name="Cui X.M."/>
            <person name="Yuan T.T."/>
            <person name="Jiang B.G."/>
            <person name="Yang W.F."/>
            <person name="Lam T.T."/>
            <person name="Chang Q.C."/>
            <person name="Ding S.J."/>
            <person name="Wang X.J."/>
            <person name="Zhu J.G."/>
            <person name="Ruan X.D."/>
            <person name="Zhao L."/>
            <person name="Wei J.T."/>
            <person name="Ye R.Z."/>
            <person name="Que T.C."/>
            <person name="Du C.H."/>
            <person name="Zhou Y.H."/>
            <person name="Cheng J.X."/>
            <person name="Dai P.F."/>
            <person name="Guo W.B."/>
            <person name="Han X.H."/>
            <person name="Huang E.J."/>
            <person name="Li L.F."/>
            <person name="Wei W."/>
            <person name="Gao Y.C."/>
            <person name="Liu J.Z."/>
            <person name="Shao H.Z."/>
            <person name="Wang X."/>
            <person name="Wang C.C."/>
            <person name="Yang T.C."/>
            <person name="Huo Q.B."/>
            <person name="Li W."/>
            <person name="Chen H.Y."/>
            <person name="Chen S.E."/>
            <person name="Zhou L.G."/>
            <person name="Ni X.B."/>
            <person name="Tian J.H."/>
            <person name="Sheng Y."/>
            <person name="Liu T."/>
            <person name="Pan Y.S."/>
            <person name="Xia L.Y."/>
            <person name="Li J."/>
            <person name="Zhao F."/>
            <person name="Cao W.C."/>
        </authorList>
    </citation>
    <scope>NUCLEOTIDE SEQUENCE</scope>
    <source>
        <strain evidence="2">Rmic-2018</strain>
    </source>
</reference>